<dbReference type="STRING" id="41427.A0A182JKS2"/>
<feature type="compositionally biased region" description="Basic residues" evidence="9">
    <location>
        <begin position="25"/>
        <end position="35"/>
    </location>
</feature>
<dbReference type="InterPro" id="IPR021757">
    <property type="entry name" value="Ribosomal_mL46_N"/>
</dbReference>
<evidence type="ECO:0000256" key="7">
    <source>
        <dbReference type="ARBA" id="ARBA00035190"/>
    </source>
</evidence>
<evidence type="ECO:0000256" key="6">
    <source>
        <dbReference type="ARBA" id="ARBA00023274"/>
    </source>
</evidence>
<evidence type="ECO:0000256" key="1">
    <source>
        <dbReference type="ARBA" id="ARBA00004173"/>
    </source>
</evidence>
<dbReference type="InterPro" id="IPR040008">
    <property type="entry name" value="Ribosomal_mL46"/>
</dbReference>
<keyword evidence="4" id="KW-0689">Ribosomal protein</keyword>
<protein>
    <recommendedName>
        <fullName evidence="7">Large ribosomal subunit protein mL46</fullName>
    </recommendedName>
    <alternativeName>
        <fullName evidence="8">39S ribosomal protein L46, mitochondrial</fullName>
    </alternativeName>
</protein>
<keyword evidence="6" id="KW-0687">Ribonucleoprotein</keyword>
<dbReference type="GO" id="GO:0005743">
    <property type="term" value="C:mitochondrial inner membrane"/>
    <property type="evidence" value="ECO:0007669"/>
    <property type="project" value="UniProtKB-ARBA"/>
</dbReference>
<dbReference type="CDD" id="cd04661">
    <property type="entry name" value="NUDIX_MRP_L46"/>
    <property type="match status" value="1"/>
</dbReference>
<dbReference type="SUPFAM" id="SSF55811">
    <property type="entry name" value="Nudix"/>
    <property type="match status" value="1"/>
</dbReference>
<keyword evidence="5" id="KW-0496">Mitochondrion</keyword>
<organism evidence="11">
    <name type="scientific">Anopheles atroparvus</name>
    <name type="common">European mosquito</name>
    <dbReference type="NCBI Taxonomy" id="41427"/>
    <lineage>
        <taxon>Eukaryota</taxon>
        <taxon>Metazoa</taxon>
        <taxon>Ecdysozoa</taxon>
        <taxon>Arthropoda</taxon>
        <taxon>Hexapoda</taxon>
        <taxon>Insecta</taxon>
        <taxon>Pterygota</taxon>
        <taxon>Neoptera</taxon>
        <taxon>Endopterygota</taxon>
        <taxon>Diptera</taxon>
        <taxon>Nematocera</taxon>
        <taxon>Culicoidea</taxon>
        <taxon>Culicidae</taxon>
        <taxon>Anophelinae</taxon>
        <taxon>Anopheles</taxon>
    </lineage>
</organism>
<dbReference type="GO" id="GO:0005762">
    <property type="term" value="C:mitochondrial large ribosomal subunit"/>
    <property type="evidence" value="ECO:0007669"/>
    <property type="project" value="TreeGrafter"/>
</dbReference>
<dbReference type="PANTHER" id="PTHR13124">
    <property type="entry name" value="39S RIBOSOMAL PROTEIN L46, MITOCHONDRIAL PRECURSOR-RELATED"/>
    <property type="match status" value="1"/>
</dbReference>
<evidence type="ECO:0000256" key="8">
    <source>
        <dbReference type="ARBA" id="ARBA00035534"/>
    </source>
</evidence>
<dbReference type="Gene3D" id="3.90.79.10">
    <property type="entry name" value="Nucleoside Triphosphate Pyrophosphohydrolase"/>
    <property type="match status" value="1"/>
</dbReference>
<evidence type="ECO:0000256" key="9">
    <source>
        <dbReference type="SAM" id="MobiDB-lite"/>
    </source>
</evidence>
<comment type="subcellular location">
    <subcellularLocation>
        <location evidence="1">Mitochondrion</location>
    </subcellularLocation>
</comment>
<dbReference type="VEuPathDB" id="VectorBase:AATE019907"/>
<proteinExistence type="inferred from homology"/>
<sequence>MNTLQLMIPLLPATREGLAGVGGKRPQRKRTHRSPVVKSNRTDPRAGLQQHAAAATVNAATPQVEQKWDLYAGVLVERLPVVTKTLEPLEIKFKAMLDQIELEKSLKSNHELRKETEKRQLELLKAGKIDLDSEALKQTAQDLEDAYNDELAKFQPAPRRTEADQKNDTRSLNRKLEDTLVLLVEQQLGNKNHFLLPQGRHKTGESMRQTAERTLKEHCGDSLQVTFYGNAPVGFYKYKYPSASRTDAVGAKVFFFRSVLREGSGSVVGTKLKYQWLNQNELQQQLQQSYYQSVAQFLL</sequence>
<dbReference type="EnsemblMetazoa" id="AATE019907-RA">
    <property type="protein sequence ID" value="AATE019907-PA.1"/>
    <property type="gene ID" value="AATE019907"/>
</dbReference>
<evidence type="ECO:0000256" key="3">
    <source>
        <dbReference type="ARBA" id="ARBA00022946"/>
    </source>
</evidence>
<dbReference type="FunFam" id="3.90.79.10:FF:000018">
    <property type="entry name" value="39S ribosomal protein L46, mitochondrial"/>
    <property type="match status" value="1"/>
</dbReference>
<evidence type="ECO:0000313" key="11">
    <source>
        <dbReference type="EnsemblMetazoa" id="AATE019907-PA.1"/>
    </source>
</evidence>
<dbReference type="InterPro" id="IPR015797">
    <property type="entry name" value="NUDIX_hydrolase-like_dom_sf"/>
</dbReference>
<dbReference type="InterPro" id="IPR033650">
    <property type="entry name" value="Ribosomal_mL46_NUDIX"/>
</dbReference>
<dbReference type="Pfam" id="PF11788">
    <property type="entry name" value="MRP-L46"/>
    <property type="match status" value="1"/>
</dbReference>
<reference evidence="11" key="1">
    <citation type="submission" date="2022-08" db="UniProtKB">
        <authorList>
            <consortium name="EnsemblMetazoa"/>
        </authorList>
    </citation>
    <scope>IDENTIFICATION</scope>
    <source>
        <strain evidence="11">EBRO</strain>
    </source>
</reference>
<dbReference type="AlphaFoldDB" id="A0A182JKS2"/>
<name>A0A182JKS2_ANOAO</name>
<feature type="region of interest" description="Disordered" evidence="9">
    <location>
        <begin position="17"/>
        <end position="46"/>
    </location>
</feature>
<dbReference type="PANTHER" id="PTHR13124:SF12">
    <property type="entry name" value="LARGE RIBOSOMAL SUBUNIT PROTEIN ML46"/>
    <property type="match status" value="1"/>
</dbReference>
<accession>A0A182JKS2</accession>
<evidence type="ECO:0000256" key="5">
    <source>
        <dbReference type="ARBA" id="ARBA00023128"/>
    </source>
</evidence>
<comment type="similarity">
    <text evidence="2">Belongs to the mitochondrion-specific ribosomal protein mL46 family.</text>
</comment>
<dbReference type="GO" id="GO:0003735">
    <property type="term" value="F:structural constituent of ribosome"/>
    <property type="evidence" value="ECO:0007669"/>
    <property type="project" value="InterPro"/>
</dbReference>
<evidence type="ECO:0000256" key="2">
    <source>
        <dbReference type="ARBA" id="ARBA00009070"/>
    </source>
</evidence>
<evidence type="ECO:0000259" key="10">
    <source>
        <dbReference type="Pfam" id="PF11788"/>
    </source>
</evidence>
<evidence type="ECO:0000256" key="4">
    <source>
        <dbReference type="ARBA" id="ARBA00022980"/>
    </source>
</evidence>
<keyword evidence="3" id="KW-0809">Transit peptide</keyword>
<feature type="domain" description="Large ribosomal subunit protein mL46 N-terminal" evidence="10">
    <location>
        <begin position="68"/>
        <end position="164"/>
    </location>
</feature>